<proteinExistence type="inferred from homology"/>
<comment type="caution">
    <text evidence="3">The sequence shown here is derived from an EMBL/GenBank/DDBJ whole genome shotgun (WGS) entry which is preliminary data.</text>
</comment>
<dbReference type="GO" id="GO:0016791">
    <property type="term" value="F:phosphatase activity"/>
    <property type="evidence" value="ECO:0007669"/>
    <property type="project" value="TreeGrafter"/>
</dbReference>
<feature type="domain" description="Calcineurin-like phosphoesterase" evidence="2">
    <location>
        <begin position="1"/>
        <end position="203"/>
    </location>
</feature>
<dbReference type="PANTHER" id="PTHR42850">
    <property type="entry name" value="METALLOPHOSPHOESTERASE"/>
    <property type="match status" value="1"/>
</dbReference>
<dbReference type="AlphaFoldDB" id="A0A7C0V9E0"/>
<dbReference type="PANTHER" id="PTHR42850:SF2">
    <property type="entry name" value="BLL5683 PROTEIN"/>
    <property type="match status" value="1"/>
</dbReference>
<dbReference type="Proteomes" id="UP000885847">
    <property type="component" value="Unassembled WGS sequence"/>
</dbReference>
<dbReference type="InterPro" id="IPR029052">
    <property type="entry name" value="Metallo-depent_PP-like"/>
</dbReference>
<comment type="similarity">
    <text evidence="1">Belongs to the metallophosphoesterase superfamily. YfcE family.</text>
</comment>
<dbReference type="InterPro" id="IPR050126">
    <property type="entry name" value="Ap4A_hydrolase"/>
</dbReference>
<dbReference type="EMBL" id="DQWE01000014">
    <property type="protein sequence ID" value="HDI82216.1"/>
    <property type="molecule type" value="Genomic_DNA"/>
</dbReference>
<dbReference type="InterPro" id="IPR024654">
    <property type="entry name" value="Calcineurin-like_PHP_lpxH"/>
</dbReference>
<evidence type="ECO:0000313" key="3">
    <source>
        <dbReference type="EMBL" id="HDI82216.1"/>
    </source>
</evidence>
<protein>
    <submittedName>
        <fullName evidence="3">Metallophosphoesterase</fullName>
    </submittedName>
</protein>
<dbReference type="PIRSF" id="PIRSF000883">
    <property type="entry name" value="Pesterase_MJ0912"/>
    <property type="match status" value="1"/>
</dbReference>
<organism evidence="3">
    <name type="scientific">candidate division WOR-3 bacterium</name>
    <dbReference type="NCBI Taxonomy" id="2052148"/>
    <lineage>
        <taxon>Bacteria</taxon>
        <taxon>Bacteria division WOR-3</taxon>
    </lineage>
</organism>
<name>A0A7C0V9E0_UNCW3</name>
<dbReference type="Gene3D" id="3.60.21.10">
    <property type="match status" value="1"/>
</dbReference>
<accession>A0A7C0V9E0</accession>
<dbReference type="SUPFAM" id="SSF56300">
    <property type="entry name" value="Metallo-dependent phosphatases"/>
    <property type="match status" value="1"/>
</dbReference>
<dbReference type="GO" id="GO:0005737">
    <property type="term" value="C:cytoplasm"/>
    <property type="evidence" value="ECO:0007669"/>
    <property type="project" value="TreeGrafter"/>
</dbReference>
<evidence type="ECO:0000256" key="1">
    <source>
        <dbReference type="ARBA" id="ARBA00008950"/>
    </source>
</evidence>
<evidence type="ECO:0000259" key="2">
    <source>
        <dbReference type="Pfam" id="PF12850"/>
    </source>
</evidence>
<dbReference type="InterPro" id="IPR011152">
    <property type="entry name" value="Pesterase_MJ0912"/>
</dbReference>
<gene>
    <name evidence="3" type="ORF">ENF18_00310</name>
</gene>
<sequence length="239" mass="26247">MRIGIISDIHGNLEALKAVLLELDDVERLICLGDIVGYGPDPEPCVEMVREKADVVVAGNHDWGAIGKTSIDGFNPVAYTAILWTSDHLSEDSRNYLASLPLEHTEGEYTFAHACFSVPEEWFYIIGPGDAEKEFLYLRTMAGFVGHSHVPGIFIKSGGRVKTLFRSLVEMDDGSQFIINCGSVGQPRDGNPDATACILDTDSNEVRIIRVPYDAEKTKRKIVASGLPEILGERLLIGR</sequence>
<dbReference type="Pfam" id="PF12850">
    <property type="entry name" value="Metallophos_2"/>
    <property type="match status" value="1"/>
</dbReference>
<reference evidence="3" key="1">
    <citation type="journal article" date="2020" name="mSystems">
        <title>Genome- and Community-Level Interaction Insights into Carbon Utilization and Element Cycling Functions of Hydrothermarchaeota in Hydrothermal Sediment.</title>
        <authorList>
            <person name="Zhou Z."/>
            <person name="Liu Y."/>
            <person name="Xu W."/>
            <person name="Pan J."/>
            <person name="Luo Z.H."/>
            <person name="Li M."/>
        </authorList>
    </citation>
    <scope>NUCLEOTIDE SEQUENCE [LARGE SCALE GENOMIC DNA]</scope>
    <source>
        <strain evidence="3">HyVt-102</strain>
    </source>
</reference>